<dbReference type="EnsemblProtists" id="EOD37217">
    <property type="protein sequence ID" value="EOD37217"/>
    <property type="gene ID" value="EMIHUDRAFT_122419"/>
</dbReference>
<feature type="transmembrane region" description="Helical" evidence="6">
    <location>
        <begin position="331"/>
        <end position="349"/>
    </location>
</feature>
<evidence type="ECO:0000313" key="9">
    <source>
        <dbReference type="Proteomes" id="UP000013827"/>
    </source>
</evidence>
<feature type="domain" description="Major facilitator superfamily (MFS) profile" evidence="7">
    <location>
        <begin position="37"/>
        <end position="443"/>
    </location>
</feature>
<dbReference type="InterPro" id="IPR036259">
    <property type="entry name" value="MFS_trans_sf"/>
</dbReference>
<keyword evidence="4 6" id="KW-0472">Membrane</keyword>
<dbReference type="GO" id="GO:0016020">
    <property type="term" value="C:membrane"/>
    <property type="evidence" value="ECO:0007669"/>
    <property type="project" value="UniProtKB-SubCell"/>
</dbReference>
<keyword evidence="2 6" id="KW-0812">Transmembrane</keyword>
<evidence type="ECO:0000256" key="1">
    <source>
        <dbReference type="ARBA" id="ARBA00004141"/>
    </source>
</evidence>
<dbReference type="GeneID" id="17282487"/>
<dbReference type="KEGG" id="ehx:EMIHUDRAFT_122419"/>
<accession>A0A0D3KN82</accession>
<feature type="transmembrane region" description="Helical" evidence="6">
    <location>
        <begin position="133"/>
        <end position="153"/>
    </location>
</feature>
<sequence length="551" mass="57206">MVRPIPAAEPPDGAAGKEADLDEILDEMGWGRFQCLHCALMAYVWFVGALQTLFMVFAKPGLRAELHIESSHTSALNSLFFVGMLVGAPVWGAASDRLGRRRAFNIVMVLYVACSFAEVVAPSYAAFAAARLVLGFLQAGQGLISFVLCVELFSASRSATVGFVVAVAFSAGIVTLSLVAAATDAASHWRLYAAVLFALELPVLLFLGWLVESPRWLLSRRGAEAAARVLRRVAAANRQQERPLRPPQAGGGGAGGEGEGLAALLRGPKVRQRLLLMVVQWCVVSFVYYGLSFNVGNLSESVHLNNALSGLVEVPGYGGSTLLADRYGRRPLLAGCLLGAGVACLVAALPLPTAAITFAAMMGKLAASGAFNVAYFYGAELFPTSVRTAAIGACSLAARVGGIVAPQALLLVPVAGTAAVMAIFGAASLASGLVALSLPETLHRPLPDTVADIDPPGDAPPGSRRWSGCCPTRHAQLLDRRAVASASSGVEVGVGGRAEGCGAHEGGAPQPPLDPGLEAEEDAMGVPTVYGVPISRSLGVERRGCNNNTKI</sequence>
<dbReference type="PROSITE" id="PS50850">
    <property type="entry name" value="MFS"/>
    <property type="match status" value="1"/>
</dbReference>
<feature type="transmembrane region" description="Helical" evidence="6">
    <location>
        <begin position="418"/>
        <end position="438"/>
    </location>
</feature>
<reference evidence="9" key="1">
    <citation type="journal article" date="2013" name="Nature">
        <title>Pan genome of the phytoplankton Emiliania underpins its global distribution.</title>
        <authorList>
            <person name="Read B.A."/>
            <person name="Kegel J."/>
            <person name="Klute M.J."/>
            <person name="Kuo A."/>
            <person name="Lefebvre S.C."/>
            <person name="Maumus F."/>
            <person name="Mayer C."/>
            <person name="Miller J."/>
            <person name="Monier A."/>
            <person name="Salamov A."/>
            <person name="Young J."/>
            <person name="Aguilar M."/>
            <person name="Claverie J.M."/>
            <person name="Frickenhaus S."/>
            <person name="Gonzalez K."/>
            <person name="Herman E.K."/>
            <person name="Lin Y.C."/>
            <person name="Napier J."/>
            <person name="Ogata H."/>
            <person name="Sarno A.F."/>
            <person name="Shmutz J."/>
            <person name="Schroeder D."/>
            <person name="de Vargas C."/>
            <person name="Verret F."/>
            <person name="von Dassow P."/>
            <person name="Valentin K."/>
            <person name="Van de Peer Y."/>
            <person name="Wheeler G."/>
            <person name="Dacks J.B."/>
            <person name="Delwiche C.F."/>
            <person name="Dyhrman S.T."/>
            <person name="Glockner G."/>
            <person name="John U."/>
            <person name="Richards T."/>
            <person name="Worden A.Z."/>
            <person name="Zhang X."/>
            <person name="Grigoriev I.V."/>
            <person name="Allen A.E."/>
            <person name="Bidle K."/>
            <person name="Borodovsky M."/>
            <person name="Bowler C."/>
            <person name="Brownlee C."/>
            <person name="Cock J.M."/>
            <person name="Elias M."/>
            <person name="Gladyshev V.N."/>
            <person name="Groth M."/>
            <person name="Guda C."/>
            <person name="Hadaegh A."/>
            <person name="Iglesias-Rodriguez M.D."/>
            <person name="Jenkins J."/>
            <person name="Jones B.M."/>
            <person name="Lawson T."/>
            <person name="Leese F."/>
            <person name="Lindquist E."/>
            <person name="Lobanov A."/>
            <person name="Lomsadze A."/>
            <person name="Malik S.B."/>
            <person name="Marsh M.E."/>
            <person name="Mackinder L."/>
            <person name="Mock T."/>
            <person name="Mueller-Roeber B."/>
            <person name="Pagarete A."/>
            <person name="Parker M."/>
            <person name="Probert I."/>
            <person name="Quesneville H."/>
            <person name="Raines C."/>
            <person name="Rensing S.A."/>
            <person name="Riano-Pachon D.M."/>
            <person name="Richier S."/>
            <person name="Rokitta S."/>
            <person name="Shiraiwa Y."/>
            <person name="Soanes D.M."/>
            <person name="van der Giezen M."/>
            <person name="Wahlund T.M."/>
            <person name="Williams B."/>
            <person name="Wilson W."/>
            <person name="Wolfe G."/>
            <person name="Wurch L.L."/>
        </authorList>
    </citation>
    <scope>NUCLEOTIDE SEQUENCE</scope>
</reference>
<dbReference type="InterPro" id="IPR020846">
    <property type="entry name" value="MFS_dom"/>
</dbReference>
<evidence type="ECO:0000313" key="8">
    <source>
        <dbReference type="EnsemblProtists" id="EOD37217"/>
    </source>
</evidence>
<organism evidence="8 9">
    <name type="scientific">Emiliania huxleyi (strain CCMP1516)</name>
    <dbReference type="NCBI Taxonomy" id="280463"/>
    <lineage>
        <taxon>Eukaryota</taxon>
        <taxon>Haptista</taxon>
        <taxon>Haptophyta</taxon>
        <taxon>Prymnesiophyceae</taxon>
        <taxon>Isochrysidales</taxon>
        <taxon>Noelaerhabdaceae</taxon>
        <taxon>Emiliania</taxon>
    </lineage>
</organism>
<feature type="transmembrane region" description="Helical" evidence="6">
    <location>
        <begin position="106"/>
        <end position="127"/>
    </location>
</feature>
<dbReference type="SUPFAM" id="SSF103473">
    <property type="entry name" value="MFS general substrate transporter"/>
    <property type="match status" value="1"/>
</dbReference>
<name>A0A0D3KN82_EMIH1</name>
<dbReference type="HOGENOM" id="CLU_001265_33_5_1"/>
<evidence type="ECO:0000256" key="5">
    <source>
        <dbReference type="SAM" id="MobiDB-lite"/>
    </source>
</evidence>
<reference evidence="8" key="2">
    <citation type="submission" date="2024-10" db="UniProtKB">
        <authorList>
            <consortium name="EnsemblProtists"/>
        </authorList>
    </citation>
    <scope>IDENTIFICATION</scope>
</reference>
<feature type="region of interest" description="Disordered" evidence="5">
    <location>
        <begin position="496"/>
        <end position="515"/>
    </location>
</feature>
<proteinExistence type="predicted"/>
<evidence type="ECO:0000256" key="6">
    <source>
        <dbReference type="SAM" id="Phobius"/>
    </source>
</evidence>
<keyword evidence="9" id="KW-1185">Reference proteome</keyword>
<feature type="transmembrane region" description="Helical" evidence="6">
    <location>
        <begin position="160"/>
        <end position="183"/>
    </location>
</feature>
<dbReference type="PANTHER" id="PTHR24064">
    <property type="entry name" value="SOLUTE CARRIER FAMILY 22 MEMBER"/>
    <property type="match status" value="1"/>
</dbReference>
<feature type="transmembrane region" description="Helical" evidence="6">
    <location>
        <begin position="189"/>
        <end position="211"/>
    </location>
</feature>
<dbReference type="eggNOG" id="KOG0255">
    <property type="taxonomic scope" value="Eukaryota"/>
</dbReference>
<dbReference type="Gene3D" id="1.20.1250.20">
    <property type="entry name" value="MFS general substrate transporter like domains"/>
    <property type="match status" value="1"/>
</dbReference>
<feature type="compositionally biased region" description="Gly residues" evidence="5">
    <location>
        <begin position="496"/>
        <end position="505"/>
    </location>
</feature>
<keyword evidence="3 6" id="KW-1133">Transmembrane helix</keyword>
<feature type="transmembrane region" description="Helical" evidence="6">
    <location>
        <begin position="38"/>
        <end position="58"/>
    </location>
</feature>
<dbReference type="AlphaFoldDB" id="A0A0D3KN82"/>
<dbReference type="OMA" id="DAYFNCF"/>
<feature type="transmembrane region" description="Helical" evidence="6">
    <location>
        <begin position="274"/>
        <end position="291"/>
    </location>
</feature>
<evidence type="ECO:0000259" key="7">
    <source>
        <dbReference type="PROSITE" id="PS50850"/>
    </source>
</evidence>
<evidence type="ECO:0000256" key="4">
    <source>
        <dbReference type="ARBA" id="ARBA00023136"/>
    </source>
</evidence>
<evidence type="ECO:0000256" key="2">
    <source>
        <dbReference type="ARBA" id="ARBA00022692"/>
    </source>
</evidence>
<dbReference type="RefSeq" id="XP_005789646.1">
    <property type="nucleotide sequence ID" value="XM_005789589.1"/>
</dbReference>
<dbReference type="Pfam" id="PF00083">
    <property type="entry name" value="Sugar_tr"/>
    <property type="match status" value="1"/>
</dbReference>
<dbReference type="GO" id="GO:0022857">
    <property type="term" value="F:transmembrane transporter activity"/>
    <property type="evidence" value="ECO:0007669"/>
    <property type="project" value="InterPro"/>
</dbReference>
<feature type="transmembrane region" description="Helical" evidence="6">
    <location>
        <begin position="78"/>
        <end position="94"/>
    </location>
</feature>
<protein>
    <recommendedName>
        <fullName evidence="7">Major facilitator superfamily (MFS) profile domain-containing protein</fullName>
    </recommendedName>
</protein>
<dbReference type="Proteomes" id="UP000013827">
    <property type="component" value="Unassembled WGS sequence"/>
</dbReference>
<evidence type="ECO:0000256" key="3">
    <source>
        <dbReference type="ARBA" id="ARBA00022989"/>
    </source>
</evidence>
<comment type="subcellular location">
    <subcellularLocation>
        <location evidence="1">Membrane</location>
        <topology evidence="1">Multi-pass membrane protein</topology>
    </subcellularLocation>
</comment>
<dbReference type="STRING" id="2903.R1DQ91"/>
<dbReference type="InterPro" id="IPR005828">
    <property type="entry name" value="MFS_sugar_transport-like"/>
</dbReference>
<dbReference type="PaxDb" id="2903-EOD37217"/>